<name>A0A381QCZ6_9ZZZZ</name>
<feature type="domain" description="Aminotransferase class I/classII large" evidence="1">
    <location>
        <begin position="35"/>
        <end position="379"/>
    </location>
</feature>
<dbReference type="Gene3D" id="3.40.640.10">
    <property type="entry name" value="Type I PLP-dependent aspartate aminotransferase-like (Major domain)"/>
    <property type="match status" value="1"/>
</dbReference>
<dbReference type="CDD" id="cd00609">
    <property type="entry name" value="AAT_like"/>
    <property type="match status" value="1"/>
</dbReference>
<protein>
    <recommendedName>
        <fullName evidence="1">Aminotransferase class I/classII large domain-containing protein</fullName>
    </recommendedName>
</protein>
<organism evidence="2">
    <name type="scientific">marine metagenome</name>
    <dbReference type="NCBI Taxonomy" id="408172"/>
    <lineage>
        <taxon>unclassified sequences</taxon>
        <taxon>metagenomes</taxon>
        <taxon>ecological metagenomes</taxon>
    </lineage>
</organism>
<dbReference type="SUPFAM" id="SSF53383">
    <property type="entry name" value="PLP-dependent transferases"/>
    <property type="match status" value="1"/>
</dbReference>
<dbReference type="InterPro" id="IPR015424">
    <property type="entry name" value="PyrdxlP-dep_Trfase"/>
</dbReference>
<dbReference type="PANTHER" id="PTHR42691:SF1">
    <property type="entry name" value="ASPARTATE AMINOTRANSFERASE YHDR-RELATED"/>
    <property type="match status" value="1"/>
</dbReference>
<dbReference type="PRINTS" id="PR00753">
    <property type="entry name" value="ACCSYNTHASE"/>
</dbReference>
<dbReference type="Gene3D" id="3.90.1150.10">
    <property type="entry name" value="Aspartate Aminotransferase, domain 1"/>
    <property type="match status" value="2"/>
</dbReference>
<sequence length="394" mass="44532">MAISNKIRGFMEKGSWIRKMFEEGIALKQQYGDENVFDLSLGNPVMNPPERFYEELKKISENPIDGMHRYMPNAGLTETRTAVAKGLSNETGLSFTANEIVMTCGAGGALNVIMKTLLDPGEEFVIFAPFFVEYNFYADNHGGSCKVVPPDENFLPDMEVFRSSINSKTRGVLINSPNNPSGIIYGDETLSEMCRIIKEKEVEFGTEIYLVSDEPYRKIIFDNLEYTHIFKYHDRSIVATSHSKDLALPGERIGYIAVNPSCPDIEELVDGLVFCNRTLGFVNAPALIQHLIAHLQDTTIDVRIYEKKRDYLYKELTNMGYSLIKPQGAFYMFPKSPIEDDVQFSEELKENRVLVVPGSGFGLPGYFRISYCMEDATIQGSLEGLEKTILKYRQ</sequence>
<accession>A0A381QCZ6</accession>
<gene>
    <name evidence="2" type="ORF">METZ01_LOCUS29598</name>
</gene>
<reference evidence="2" key="1">
    <citation type="submission" date="2018-05" db="EMBL/GenBank/DDBJ databases">
        <authorList>
            <person name="Lanie J.A."/>
            <person name="Ng W.-L."/>
            <person name="Kazmierczak K.M."/>
            <person name="Andrzejewski T.M."/>
            <person name="Davidsen T.M."/>
            <person name="Wayne K.J."/>
            <person name="Tettelin H."/>
            <person name="Glass J.I."/>
            <person name="Rusch D."/>
            <person name="Podicherti R."/>
            <person name="Tsui H.-C.T."/>
            <person name="Winkler M.E."/>
        </authorList>
    </citation>
    <scope>NUCLEOTIDE SEQUENCE</scope>
</reference>
<proteinExistence type="predicted"/>
<dbReference type="EMBL" id="UINC01001290">
    <property type="protein sequence ID" value="SUZ76744.1"/>
    <property type="molecule type" value="Genomic_DNA"/>
</dbReference>
<dbReference type="InterPro" id="IPR015421">
    <property type="entry name" value="PyrdxlP-dep_Trfase_major"/>
</dbReference>
<dbReference type="InterPro" id="IPR004839">
    <property type="entry name" value="Aminotransferase_I/II_large"/>
</dbReference>
<dbReference type="GO" id="GO:0030170">
    <property type="term" value="F:pyridoxal phosphate binding"/>
    <property type="evidence" value="ECO:0007669"/>
    <property type="project" value="InterPro"/>
</dbReference>
<dbReference type="Pfam" id="PF00155">
    <property type="entry name" value="Aminotran_1_2"/>
    <property type="match status" value="1"/>
</dbReference>
<dbReference type="AlphaFoldDB" id="A0A381QCZ6"/>
<evidence type="ECO:0000259" key="1">
    <source>
        <dbReference type="Pfam" id="PF00155"/>
    </source>
</evidence>
<evidence type="ECO:0000313" key="2">
    <source>
        <dbReference type="EMBL" id="SUZ76744.1"/>
    </source>
</evidence>
<dbReference type="InterPro" id="IPR015422">
    <property type="entry name" value="PyrdxlP-dep_Trfase_small"/>
</dbReference>
<dbReference type="NCBIfam" id="NF005305">
    <property type="entry name" value="PRK06836.1"/>
    <property type="match status" value="1"/>
</dbReference>
<dbReference type="PANTHER" id="PTHR42691">
    <property type="entry name" value="ASPARTATE AMINOTRANSFERASE YHDR-RELATED"/>
    <property type="match status" value="1"/>
</dbReference>